<dbReference type="Proteomes" id="UP000318336">
    <property type="component" value="Unassembled WGS sequence"/>
</dbReference>
<sequence length="307" mass="33060">MAVVSIPDPRWVDALSDVPGVELVEWDMKSPPPRPDIEVVVPPYMSSPTRLEHLAALPELQAVQLVTAGYDHALPYLPDGVRLANGAGIHDTSTAELALALVLAAQRGIPDFVRAQERGEWLRAAGRPSLADRRVLVVGYGSVGRAIVRRLLAFETDVTVVASRAREGDDLVERVHGIDELSTLAPRAEILVLIVPLTDDTRGLVDAELLARLPEQALVVNVARGPVVDTDALVEACRDGRVRAALDVTDPEPLPEDHPLWSTPGVLISPHVGGASTAFEPRALDFLREQLGAHARGEGLTHVVHPR</sequence>
<dbReference type="InterPro" id="IPR006140">
    <property type="entry name" value="D-isomer_DH_NAD-bd"/>
</dbReference>
<dbReference type="Gene3D" id="3.40.50.720">
    <property type="entry name" value="NAD(P)-binding Rossmann-like Domain"/>
    <property type="match status" value="2"/>
</dbReference>
<dbReference type="GO" id="GO:0016491">
    <property type="term" value="F:oxidoreductase activity"/>
    <property type="evidence" value="ECO:0007669"/>
    <property type="project" value="UniProtKB-KW"/>
</dbReference>
<accession>A0A542X9T1</accession>
<name>A0A542X9T1_9MICO</name>
<evidence type="ECO:0000256" key="2">
    <source>
        <dbReference type="ARBA" id="ARBA00023027"/>
    </source>
</evidence>
<comment type="caution">
    <text evidence="4">The sequence shown here is derived from an EMBL/GenBank/DDBJ whole genome shotgun (WGS) entry which is preliminary data.</text>
</comment>
<evidence type="ECO:0000313" key="4">
    <source>
        <dbReference type="EMBL" id="TQL32554.1"/>
    </source>
</evidence>
<protein>
    <submittedName>
        <fullName evidence="4">Phosphoglycerate dehydrogenase-like enzyme</fullName>
    </submittedName>
</protein>
<keyword evidence="5" id="KW-1185">Reference proteome</keyword>
<keyword evidence="1" id="KW-0560">Oxidoreductase</keyword>
<dbReference type="InterPro" id="IPR036291">
    <property type="entry name" value="NAD(P)-bd_dom_sf"/>
</dbReference>
<dbReference type="OrthoDB" id="4324715at2"/>
<dbReference type="GO" id="GO:0051287">
    <property type="term" value="F:NAD binding"/>
    <property type="evidence" value="ECO:0007669"/>
    <property type="project" value="InterPro"/>
</dbReference>
<dbReference type="RefSeq" id="WP_142004632.1">
    <property type="nucleotide sequence ID" value="NZ_CAJTBP010000001.1"/>
</dbReference>
<proteinExistence type="predicted"/>
<evidence type="ECO:0000259" key="3">
    <source>
        <dbReference type="Pfam" id="PF02826"/>
    </source>
</evidence>
<feature type="domain" description="D-isomer specific 2-hydroxyacid dehydrogenase NAD-binding" evidence="3">
    <location>
        <begin position="99"/>
        <end position="273"/>
    </location>
</feature>
<evidence type="ECO:0000313" key="5">
    <source>
        <dbReference type="Proteomes" id="UP000318336"/>
    </source>
</evidence>
<dbReference type="SUPFAM" id="SSF51735">
    <property type="entry name" value="NAD(P)-binding Rossmann-fold domains"/>
    <property type="match status" value="1"/>
</dbReference>
<dbReference type="AlphaFoldDB" id="A0A542X9T1"/>
<gene>
    <name evidence="4" type="ORF">FB554_0680</name>
</gene>
<dbReference type="CDD" id="cd12166">
    <property type="entry name" value="2-Hacid_dh_7"/>
    <property type="match status" value="1"/>
</dbReference>
<dbReference type="EMBL" id="VFOK01000001">
    <property type="protein sequence ID" value="TQL32554.1"/>
    <property type="molecule type" value="Genomic_DNA"/>
</dbReference>
<organism evidence="4 5">
    <name type="scientific">Barrientosiimonas humi</name>
    <dbReference type="NCBI Taxonomy" id="999931"/>
    <lineage>
        <taxon>Bacteria</taxon>
        <taxon>Bacillati</taxon>
        <taxon>Actinomycetota</taxon>
        <taxon>Actinomycetes</taxon>
        <taxon>Micrococcales</taxon>
        <taxon>Dermacoccaceae</taxon>
        <taxon>Barrientosiimonas</taxon>
    </lineage>
</organism>
<dbReference type="SUPFAM" id="SSF52283">
    <property type="entry name" value="Formate/glycerate dehydrogenase catalytic domain-like"/>
    <property type="match status" value="1"/>
</dbReference>
<dbReference type="Pfam" id="PF02826">
    <property type="entry name" value="2-Hacid_dh_C"/>
    <property type="match status" value="1"/>
</dbReference>
<keyword evidence="2" id="KW-0520">NAD</keyword>
<dbReference type="PANTHER" id="PTHR43333">
    <property type="entry name" value="2-HACID_DH_C DOMAIN-CONTAINING PROTEIN"/>
    <property type="match status" value="1"/>
</dbReference>
<reference evidence="4 5" key="1">
    <citation type="submission" date="2019-06" db="EMBL/GenBank/DDBJ databases">
        <title>Sequencing the genomes of 1000 actinobacteria strains.</title>
        <authorList>
            <person name="Klenk H.-P."/>
        </authorList>
    </citation>
    <scope>NUCLEOTIDE SEQUENCE [LARGE SCALE GENOMIC DNA]</scope>
    <source>
        <strain evidence="4 5">DSM 24617</strain>
    </source>
</reference>
<evidence type="ECO:0000256" key="1">
    <source>
        <dbReference type="ARBA" id="ARBA00023002"/>
    </source>
</evidence>
<dbReference type="PANTHER" id="PTHR43333:SF1">
    <property type="entry name" value="D-ISOMER SPECIFIC 2-HYDROXYACID DEHYDROGENASE NAD-BINDING DOMAIN-CONTAINING PROTEIN"/>
    <property type="match status" value="1"/>
</dbReference>